<dbReference type="EMBL" id="CP111028">
    <property type="protein sequence ID" value="WAR31477.1"/>
    <property type="molecule type" value="Genomic_DNA"/>
</dbReference>
<keyword evidence="1" id="KW-0732">Signal</keyword>
<gene>
    <name evidence="2" type="ORF">MAR_034019</name>
</gene>
<organism evidence="2 3">
    <name type="scientific">Mya arenaria</name>
    <name type="common">Soft-shell clam</name>
    <dbReference type="NCBI Taxonomy" id="6604"/>
    <lineage>
        <taxon>Eukaryota</taxon>
        <taxon>Metazoa</taxon>
        <taxon>Spiralia</taxon>
        <taxon>Lophotrochozoa</taxon>
        <taxon>Mollusca</taxon>
        <taxon>Bivalvia</taxon>
        <taxon>Autobranchia</taxon>
        <taxon>Heteroconchia</taxon>
        <taxon>Euheterodonta</taxon>
        <taxon>Imparidentia</taxon>
        <taxon>Neoheterodontei</taxon>
        <taxon>Myida</taxon>
        <taxon>Myoidea</taxon>
        <taxon>Myidae</taxon>
        <taxon>Mya</taxon>
    </lineage>
</organism>
<feature type="signal peptide" evidence="1">
    <location>
        <begin position="1"/>
        <end position="23"/>
    </location>
</feature>
<reference evidence="2" key="1">
    <citation type="submission" date="2022-11" db="EMBL/GenBank/DDBJ databases">
        <title>Centuries of genome instability and evolution in soft-shell clam transmissible cancer (bioRxiv).</title>
        <authorList>
            <person name="Hart S.F.M."/>
            <person name="Yonemitsu M.A."/>
            <person name="Giersch R.M."/>
            <person name="Beal B.F."/>
            <person name="Arriagada G."/>
            <person name="Davis B.W."/>
            <person name="Ostrander E.A."/>
            <person name="Goff S.P."/>
            <person name="Metzger M.J."/>
        </authorList>
    </citation>
    <scope>NUCLEOTIDE SEQUENCE</scope>
    <source>
        <strain evidence="2">MELC-2E11</strain>
        <tissue evidence="2">Siphon/mantle</tissue>
    </source>
</reference>
<protein>
    <submittedName>
        <fullName evidence="2">Uncharacterized protein</fullName>
    </submittedName>
</protein>
<accession>A0ABY7GAM7</accession>
<feature type="chain" id="PRO_5046487174" evidence="1">
    <location>
        <begin position="24"/>
        <end position="374"/>
    </location>
</feature>
<sequence length="374" mass="41228">MTKTLPILCWSLLCIVCGFLCDADPRITGPGNGRVRRFIEARDQPTPCCECNDHVPEHNCTGCNNQFHVCYYPAVCATTLYYDGNQLIKSKGCMSRTDCLTQWALSNATSGCAAQDTTMMAAGSVCTYCCVLPRESYSDPNEKNQCVDREQNIYTLPPVCETCDGANCQSSSLPVTVCQPYETFCLNAVQVDIDGNLTVVKKTCSTKLECVYDHSSLASACRTSSSGSDVKFDPGADRICQYCCQGNAGDPPCNRAPVPDNAVNFDTQCATCFGPPGICEQLYHMTACQPPNNYCINVISNRADGSRIVKRSCGNVDTCYRDWYVGTSDSDKCQNFDDRYVYTLDFDCTFCCTKDRCNVPIHPSDNTLYQDIRP</sequence>
<proteinExistence type="predicted"/>
<evidence type="ECO:0000313" key="2">
    <source>
        <dbReference type="EMBL" id="WAR31477.1"/>
    </source>
</evidence>
<dbReference type="Proteomes" id="UP001164746">
    <property type="component" value="Chromosome 17"/>
</dbReference>
<name>A0ABY7GAM7_MYAAR</name>
<evidence type="ECO:0000313" key="3">
    <source>
        <dbReference type="Proteomes" id="UP001164746"/>
    </source>
</evidence>
<keyword evidence="3" id="KW-1185">Reference proteome</keyword>
<evidence type="ECO:0000256" key="1">
    <source>
        <dbReference type="SAM" id="SignalP"/>
    </source>
</evidence>